<organism evidence="3 4">
    <name type="scientific">Paracoccidioides brasiliensis (strain Pb18)</name>
    <dbReference type="NCBI Taxonomy" id="502780"/>
    <lineage>
        <taxon>Eukaryota</taxon>
        <taxon>Fungi</taxon>
        <taxon>Dikarya</taxon>
        <taxon>Ascomycota</taxon>
        <taxon>Pezizomycotina</taxon>
        <taxon>Eurotiomycetes</taxon>
        <taxon>Eurotiomycetidae</taxon>
        <taxon>Onygenales</taxon>
        <taxon>Ajellomycetaceae</taxon>
        <taxon>Paracoccidioides</taxon>
    </lineage>
</organism>
<feature type="region of interest" description="Disordered" evidence="1">
    <location>
        <begin position="451"/>
        <end position="479"/>
    </location>
</feature>
<name>C1FYT5_PARBD</name>
<dbReference type="Pfam" id="PF21762">
    <property type="entry name" value="DEDDh_C"/>
    <property type="match status" value="2"/>
</dbReference>
<dbReference type="VEuPathDB" id="FungiDB:PADG_00961"/>
<dbReference type="InParanoid" id="C1FYT5"/>
<accession>C1FYT5</accession>
<feature type="domain" description="Gfd2/YDR514C-like C-terminal" evidence="2">
    <location>
        <begin position="496"/>
        <end position="606"/>
    </location>
</feature>
<dbReference type="OMA" id="QLKRTQC"/>
<dbReference type="InterPro" id="IPR012337">
    <property type="entry name" value="RNaseH-like_sf"/>
</dbReference>
<feature type="compositionally biased region" description="Basic residues" evidence="1">
    <location>
        <begin position="460"/>
        <end position="471"/>
    </location>
</feature>
<proteinExistence type="predicted"/>
<dbReference type="eggNOG" id="ENOG502QTQR">
    <property type="taxonomic scope" value="Eukaryota"/>
</dbReference>
<dbReference type="GeneID" id="22580719"/>
<dbReference type="STRING" id="502780.C1FYT5"/>
<dbReference type="AlphaFoldDB" id="C1FYT5"/>
<dbReference type="OrthoDB" id="5953249at2759"/>
<dbReference type="SUPFAM" id="SSF53098">
    <property type="entry name" value="Ribonuclease H-like"/>
    <property type="match status" value="1"/>
</dbReference>
<dbReference type="InterPro" id="IPR048519">
    <property type="entry name" value="Gfd2/YDR514C-like_C"/>
</dbReference>
<sequence>MDRIERLKMLFDGDEEFLQTDTGLHPALDAVLETCHLSQEHQNNIKPLEVSASNPNKAAGPGMAAAEALSGSEMGSDEYQASFSRAERKTRRRKQNSTGGFNKPTSFCPITAVSRFPYEHVRIGDKDRIAKTFFDQGKFWNRLWDIYYIHPPLSISIQPLILVPSHQVQDLIDEINETFKCQLAIPSDREPGFLVSFENDSTPQPQYLGTSSSRDKKVEMESTIPAAPTGHGEPPTGSSVEIDRSFVAFKTKIKAALDATRRRNIVANKKRQADRMQKLQDWCRTLKRTQCYLGMRPRHPRDLQAPETTGLPWEEQKRVEREYALACGLILLPFNVNEPAPFGFASEPIFFCVDVEANERIQQQITEIGISTLDTLDLVGIPPGEGGCNWIAKIDSRHFRISEYSHVVNKDFIIGCPDYFEFGKSEWISISTAAQVVDECFQPPYAAHTRRFPQSLPGRKGTHGNNRRHINSKSTSETPVSYNVPKEADILDPIPEYKTRARNIIFLGHDTESDLTFLRKLGCQTFTKPTATAITTSPSSLRHNQTQQTPKPHFLETLDTSILYRAMKHETEPASLGRILANLGIMGWNLHNGGNDARYTMEAMIGITLKSRLLLDKPTDLDDQTARGADQENVLGLFLCDEEARRAANVYEGKWKEGVERRVRTGVRDLEGSMRYECATWDLALDAESLEVDDDGGDGKRLGI</sequence>
<dbReference type="Proteomes" id="UP000001628">
    <property type="component" value="Unassembled WGS sequence"/>
</dbReference>
<evidence type="ECO:0000313" key="3">
    <source>
        <dbReference type="EMBL" id="EEH44672.2"/>
    </source>
</evidence>
<feature type="compositionally biased region" description="Polar residues" evidence="1">
    <location>
        <begin position="198"/>
        <end position="212"/>
    </location>
</feature>
<feature type="region of interest" description="Disordered" evidence="1">
    <location>
        <begin position="46"/>
        <end position="65"/>
    </location>
</feature>
<dbReference type="InterPro" id="IPR040151">
    <property type="entry name" value="Gfd2/YDR514C-like"/>
</dbReference>
<dbReference type="GO" id="GO:0005634">
    <property type="term" value="C:nucleus"/>
    <property type="evidence" value="ECO:0007669"/>
    <property type="project" value="TreeGrafter"/>
</dbReference>
<feature type="region of interest" description="Disordered" evidence="1">
    <location>
        <begin position="194"/>
        <end position="239"/>
    </location>
</feature>
<dbReference type="EMBL" id="KN275957">
    <property type="protein sequence ID" value="EEH44672.2"/>
    <property type="molecule type" value="Genomic_DNA"/>
</dbReference>
<evidence type="ECO:0000256" key="1">
    <source>
        <dbReference type="SAM" id="MobiDB-lite"/>
    </source>
</evidence>
<keyword evidence="4" id="KW-1185">Reference proteome</keyword>
<dbReference type="KEGG" id="pbn:PADG_00961"/>
<gene>
    <name evidence="3" type="ORF">PADG_00961</name>
</gene>
<feature type="compositionally biased region" description="Polar residues" evidence="1">
    <location>
        <begin position="46"/>
        <end position="56"/>
    </location>
</feature>
<feature type="domain" description="Gfd2/YDR514C-like C-terminal" evidence="2">
    <location>
        <begin position="349"/>
        <end position="448"/>
    </location>
</feature>
<feature type="region of interest" description="Disordered" evidence="1">
    <location>
        <begin position="70"/>
        <end position="103"/>
    </location>
</feature>
<dbReference type="PANTHER" id="PTHR28083">
    <property type="entry name" value="GOOD FOR FULL DBP5 ACTIVITY PROTEIN 2"/>
    <property type="match status" value="1"/>
</dbReference>
<evidence type="ECO:0000259" key="2">
    <source>
        <dbReference type="Pfam" id="PF21762"/>
    </source>
</evidence>
<protein>
    <recommendedName>
        <fullName evidence="2">Gfd2/YDR514C-like C-terminal domain-containing protein</fullName>
    </recommendedName>
</protein>
<reference evidence="3 4" key="1">
    <citation type="journal article" date="2011" name="PLoS Genet.">
        <title>Comparative genomic analysis of human fungal pathogens causing paracoccidioidomycosis.</title>
        <authorList>
            <person name="Desjardins C.A."/>
            <person name="Champion M.D."/>
            <person name="Holder J.W."/>
            <person name="Muszewska A."/>
            <person name="Goldberg J."/>
            <person name="Bailao A.M."/>
            <person name="Brigido M.M."/>
            <person name="Ferreira M.E."/>
            <person name="Garcia A.M."/>
            <person name="Grynberg M."/>
            <person name="Gujja S."/>
            <person name="Heiman D.I."/>
            <person name="Henn M.R."/>
            <person name="Kodira C.D."/>
            <person name="Leon-Narvaez H."/>
            <person name="Longo L.V."/>
            <person name="Ma L.J."/>
            <person name="Malavazi I."/>
            <person name="Matsuo A.L."/>
            <person name="Morais F.V."/>
            <person name="Pereira M."/>
            <person name="Rodriguez-Brito S."/>
            <person name="Sakthikumar S."/>
            <person name="Salem-Izacc S.M."/>
            <person name="Sykes S.M."/>
            <person name="Teixeira M.M."/>
            <person name="Vallejo M.C."/>
            <person name="Walter M.E."/>
            <person name="Yandava C."/>
            <person name="Young S."/>
            <person name="Zeng Q."/>
            <person name="Zucker J."/>
            <person name="Felipe M.S."/>
            <person name="Goldman G.H."/>
            <person name="Haas B.J."/>
            <person name="McEwen J.G."/>
            <person name="Nino-Vega G."/>
            <person name="Puccia R."/>
            <person name="San-Blas G."/>
            <person name="Soares C.M."/>
            <person name="Birren B.W."/>
            <person name="Cuomo C.A."/>
        </authorList>
    </citation>
    <scope>NUCLEOTIDE SEQUENCE [LARGE SCALE GENOMIC DNA]</scope>
    <source>
        <strain evidence="3 4">Pb18</strain>
    </source>
</reference>
<dbReference type="HOGENOM" id="CLU_016815_1_1_1"/>
<evidence type="ECO:0000313" key="4">
    <source>
        <dbReference type="Proteomes" id="UP000001628"/>
    </source>
</evidence>
<dbReference type="PANTHER" id="PTHR28083:SF1">
    <property type="entry name" value="GOOD FOR FULL DBP5 ACTIVITY PROTEIN 2"/>
    <property type="match status" value="1"/>
</dbReference>
<dbReference type="RefSeq" id="XP_010756064.1">
    <property type="nucleotide sequence ID" value="XM_010757762.1"/>
</dbReference>